<gene>
    <name evidence="1" type="ORF">SJ059_15905</name>
</gene>
<protein>
    <submittedName>
        <fullName evidence="1">Uncharacterized protein</fullName>
    </submittedName>
</protein>
<reference evidence="1" key="1">
    <citation type="submission" date="2023-11" db="EMBL/GenBank/DDBJ databases">
        <title>Detection of rare carbapenemases in Enterobacterales - comparison of two colorimetric and two CIM-based carbapenemase assays.</title>
        <authorList>
            <person name="Schaffarczyk L."/>
            <person name="Noster J."/>
            <person name="Stelzer Y."/>
            <person name="Sattler J."/>
            <person name="Gatermann S."/>
            <person name="Hamprecht A."/>
        </authorList>
    </citation>
    <scope>NUCLEOTIDE SEQUENCE</scope>
    <source>
        <strain evidence="1">CIM-Cont-037</strain>
    </source>
</reference>
<evidence type="ECO:0000313" key="2">
    <source>
        <dbReference type="Proteomes" id="UP001279012"/>
    </source>
</evidence>
<dbReference type="AlphaFoldDB" id="A0AAW9E3A0"/>
<comment type="caution">
    <text evidence="1">The sequence shown here is derived from an EMBL/GenBank/DDBJ whole genome shotgun (WGS) entry which is preliminary data.</text>
</comment>
<accession>A0AAW9E3A0</accession>
<organism evidence="1 2">
    <name type="scientific">Klebsiella aerogenes</name>
    <name type="common">Enterobacter aerogenes</name>
    <dbReference type="NCBI Taxonomy" id="548"/>
    <lineage>
        <taxon>Bacteria</taxon>
        <taxon>Pseudomonadati</taxon>
        <taxon>Pseudomonadota</taxon>
        <taxon>Gammaproteobacteria</taxon>
        <taxon>Enterobacterales</taxon>
        <taxon>Enterobacteriaceae</taxon>
        <taxon>Klebsiella/Raoultella group</taxon>
        <taxon>Klebsiella</taxon>
    </lineage>
</organism>
<dbReference type="RefSeq" id="WP_047041390.1">
    <property type="nucleotide sequence ID" value="NZ_CP035466.1"/>
</dbReference>
<sequence length="94" mass="10688">MNDQFYETHAQILALRNAIAFIVQTLPKEQKEVVLRALTILSSVKLMQGIELSSASDITEKTADKMNDAYEDIFKVIISLSTQNVEPEQKQYLQ</sequence>
<proteinExistence type="predicted"/>
<dbReference type="Proteomes" id="UP001279012">
    <property type="component" value="Unassembled WGS sequence"/>
</dbReference>
<name>A0AAW9E3A0_KLEAE</name>
<evidence type="ECO:0000313" key="1">
    <source>
        <dbReference type="EMBL" id="MDX7015942.1"/>
    </source>
</evidence>
<dbReference type="EMBL" id="JAWZZT010000013">
    <property type="protein sequence ID" value="MDX7015942.1"/>
    <property type="molecule type" value="Genomic_DNA"/>
</dbReference>